<dbReference type="PANTHER" id="PTHR43433:SF5">
    <property type="entry name" value="AB HYDROLASE-1 DOMAIN-CONTAINING PROTEIN"/>
    <property type="match status" value="1"/>
</dbReference>
<dbReference type="InterPro" id="IPR000073">
    <property type="entry name" value="AB_hydrolase_1"/>
</dbReference>
<evidence type="ECO:0000259" key="1">
    <source>
        <dbReference type="Pfam" id="PF00561"/>
    </source>
</evidence>
<evidence type="ECO:0000313" key="3">
    <source>
        <dbReference type="Proteomes" id="UP001165368"/>
    </source>
</evidence>
<dbReference type="Proteomes" id="UP001165368">
    <property type="component" value="Unassembled WGS sequence"/>
</dbReference>
<dbReference type="Pfam" id="PF00561">
    <property type="entry name" value="Abhydrolase_1"/>
    <property type="match status" value="1"/>
</dbReference>
<keyword evidence="2" id="KW-0378">Hydrolase</keyword>
<dbReference type="InterPro" id="IPR050471">
    <property type="entry name" value="AB_hydrolase"/>
</dbReference>
<dbReference type="EMBL" id="JAKLTQ010000001">
    <property type="protein sequence ID" value="MCG2620347.1"/>
    <property type="molecule type" value="Genomic_DNA"/>
</dbReference>
<dbReference type="InterPro" id="IPR029058">
    <property type="entry name" value="AB_hydrolase_fold"/>
</dbReference>
<dbReference type="RefSeq" id="WP_237817453.1">
    <property type="nucleotide sequence ID" value="NZ_JAKLTQ010000001.1"/>
</dbReference>
<gene>
    <name evidence="2" type="ORF">LVY72_00290</name>
</gene>
<dbReference type="PANTHER" id="PTHR43433">
    <property type="entry name" value="HYDROLASE, ALPHA/BETA FOLD FAMILY PROTEIN"/>
    <property type="match status" value="1"/>
</dbReference>
<protein>
    <submittedName>
        <fullName evidence="2">Alpha/beta hydrolase</fullName>
    </submittedName>
</protein>
<dbReference type="GO" id="GO:0016787">
    <property type="term" value="F:hydrolase activity"/>
    <property type="evidence" value="ECO:0007669"/>
    <property type="project" value="UniProtKB-KW"/>
</dbReference>
<name>A0ABS9L1G5_9MICC</name>
<accession>A0ABS9L1G5</accession>
<proteinExistence type="predicted"/>
<evidence type="ECO:0000313" key="2">
    <source>
        <dbReference type="EMBL" id="MCG2620347.1"/>
    </source>
</evidence>
<keyword evidence="3" id="KW-1185">Reference proteome</keyword>
<feature type="domain" description="AB hydrolase-1" evidence="1">
    <location>
        <begin position="24"/>
        <end position="162"/>
    </location>
</feature>
<dbReference type="SUPFAM" id="SSF53474">
    <property type="entry name" value="alpha/beta-Hydrolases"/>
    <property type="match status" value="1"/>
</dbReference>
<dbReference type="Gene3D" id="3.40.50.1820">
    <property type="entry name" value="alpha/beta hydrolase"/>
    <property type="match status" value="1"/>
</dbReference>
<comment type="caution">
    <text evidence="2">The sequence shown here is derived from an EMBL/GenBank/DDBJ whole genome shotgun (WGS) entry which is preliminary data.</text>
</comment>
<organism evidence="2 3">
    <name type="scientific">Arthrobacter hankyongi</name>
    <dbReference type="NCBI Taxonomy" id="2904801"/>
    <lineage>
        <taxon>Bacteria</taxon>
        <taxon>Bacillati</taxon>
        <taxon>Actinomycetota</taxon>
        <taxon>Actinomycetes</taxon>
        <taxon>Micrococcales</taxon>
        <taxon>Micrococcaceae</taxon>
        <taxon>Arthrobacter</taxon>
    </lineage>
</organism>
<sequence length="266" mass="28546">MTGYTHNPHDGVRLAYEEYGTGEPLLLVHGTGLSKAAWRGLGYRKALAGWRLIALDMRGHGRSGKPHEDAAYTTEAFMADVEAVLDACGVESAHYFGYSFGARVGFGLAAARPDRIRSLACLGGTWRALGGQVGDLFFPGYLEALERGGMPAFIDGWAARAGHPLDPVTAHAFGTNDAAALAAYFRQGERLPGLAEDELARLQVPALLLAGSRDHPRAEDSRRAAELMPHAQFRELPGLDHGTSLAAVEPVTTLLRDFLQAQASRV</sequence>
<reference evidence="2" key="1">
    <citation type="submission" date="2022-01" db="EMBL/GenBank/DDBJ databases">
        <authorList>
            <person name="Jo J.-H."/>
            <person name="Im W.-T."/>
        </authorList>
    </citation>
    <scope>NUCLEOTIDE SEQUENCE</scope>
    <source>
        <strain evidence="2">I2-34</strain>
    </source>
</reference>